<protein>
    <recommendedName>
        <fullName evidence="2">DUF2066 domain-containing protein</fullName>
    </recommendedName>
</protein>
<accession>A0A3B0V1W2</accession>
<reference evidence="1" key="1">
    <citation type="submission" date="2018-06" db="EMBL/GenBank/DDBJ databases">
        <authorList>
            <person name="Zhirakovskaya E."/>
        </authorList>
    </citation>
    <scope>NUCLEOTIDE SEQUENCE</scope>
</reference>
<dbReference type="Pfam" id="PF09839">
    <property type="entry name" value="DUF2066"/>
    <property type="match status" value="1"/>
</dbReference>
<proteinExistence type="predicted"/>
<dbReference type="AlphaFoldDB" id="A0A3B0V1W2"/>
<evidence type="ECO:0008006" key="2">
    <source>
        <dbReference type="Google" id="ProtNLM"/>
    </source>
</evidence>
<sequence length="167" mass="19000">MVLVGHLVLYFKSLLIICGLLLYNGSEAVVVDVTKTAILVADTNANDTMKLKQAFAQIIVNNTGERMEEVLQNPVFNAANIKSGVKRSYFENINPQYLVNNKHSYWFHLVMNKDFIQSVIAQAGFSVLPQNRQKIMLWVVRQEDMQADEFGEQPLKPELDYAYGDEL</sequence>
<evidence type="ECO:0000313" key="1">
    <source>
        <dbReference type="EMBL" id="VAW36991.1"/>
    </source>
</evidence>
<organism evidence="1">
    <name type="scientific">hydrothermal vent metagenome</name>
    <dbReference type="NCBI Taxonomy" id="652676"/>
    <lineage>
        <taxon>unclassified sequences</taxon>
        <taxon>metagenomes</taxon>
        <taxon>ecological metagenomes</taxon>
    </lineage>
</organism>
<feature type="non-terminal residue" evidence="1">
    <location>
        <position position="167"/>
    </location>
</feature>
<gene>
    <name evidence="1" type="ORF">MNBD_GAMMA01-1157</name>
</gene>
<name>A0A3B0V1W2_9ZZZZ</name>
<dbReference type="InterPro" id="IPR018642">
    <property type="entry name" value="DUF2066"/>
</dbReference>
<dbReference type="EMBL" id="UOEW01000156">
    <property type="protein sequence ID" value="VAW36991.1"/>
    <property type="molecule type" value="Genomic_DNA"/>
</dbReference>